<proteinExistence type="predicted"/>
<feature type="coiled-coil region" evidence="1">
    <location>
        <begin position="53"/>
        <end position="80"/>
    </location>
</feature>
<sequence length="146" mass="16633">MKKDKIAVCFPIWPDSAFVNSADNSCYYLDNPQEKARTRFLLAEIELGFACFKQEAEMSEENLSQRIDQLERVNRELLVQVSAMRILFGSVGNTMNTKFENSFTTGVKTFVEREKEALNASEMEEASKKFRTDVLNCVSSLLPTVL</sequence>
<dbReference type="AlphaFoldDB" id="A0AB39VV99"/>
<reference evidence="2" key="1">
    <citation type="submission" date="2024-07" db="EMBL/GenBank/DDBJ databases">
        <authorList>
            <person name="Biller S.J."/>
        </authorList>
    </citation>
    <scope>NUCLEOTIDE SEQUENCE</scope>
    <source>
        <strain evidence="2">WC2420</strain>
    </source>
</reference>
<organism evidence="2">
    <name type="scientific">Rouxiella sp. WC2420</name>
    <dbReference type="NCBI Taxonomy" id="3234145"/>
    <lineage>
        <taxon>Bacteria</taxon>
        <taxon>Pseudomonadati</taxon>
        <taxon>Pseudomonadota</taxon>
        <taxon>Gammaproteobacteria</taxon>
        <taxon>Enterobacterales</taxon>
        <taxon>Yersiniaceae</taxon>
        <taxon>Rouxiella</taxon>
    </lineage>
</organism>
<keyword evidence="1" id="KW-0175">Coiled coil</keyword>
<dbReference type="RefSeq" id="WP_369789950.1">
    <property type="nucleotide sequence ID" value="NZ_CP165628.1"/>
</dbReference>
<evidence type="ECO:0000313" key="2">
    <source>
        <dbReference type="EMBL" id="XDU73542.1"/>
    </source>
</evidence>
<gene>
    <name evidence="2" type="ORF">AB3G37_05425</name>
</gene>
<accession>A0AB39VV99</accession>
<dbReference type="EMBL" id="CP165628">
    <property type="protein sequence ID" value="XDU73542.1"/>
    <property type="molecule type" value="Genomic_DNA"/>
</dbReference>
<evidence type="ECO:0000256" key="1">
    <source>
        <dbReference type="SAM" id="Coils"/>
    </source>
</evidence>
<protein>
    <submittedName>
        <fullName evidence="2">Uncharacterized protein</fullName>
    </submittedName>
</protein>
<name>A0AB39VV99_9GAMM</name>